<comment type="caution">
    <text evidence="1">The sequence shown here is derived from an EMBL/GenBank/DDBJ whole genome shotgun (WGS) entry which is preliminary data.</text>
</comment>
<evidence type="ECO:0000313" key="2">
    <source>
        <dbReference type="Proteomes" id="UP000789920"/>
    </source>
</evidence>
<feature type="non-terminal residue" evidence="1">
    <location>
        <position position="1"/>
    </location>
</feature>
<gene>
    <name evidence="1" type="ORF">RPERSI_LOCUS29191</name>
</gene>
<feature type="non-terminal residue" evidence="1">
    <location>
        <position position="216"/>
    </location>
</feature>
<organism evidence="1 2">
    <name type="scientific">Racocetra persica</name>
    <dbReference type="NCBI Taxonomy" id="160502"/>
    <lineage>
        <taxon>Eukaryota</taxon>
        <taxon>Fungi</taxon>
        <taxon>Fungi incertae sedis</taxon>
        <taxon>Mucoromycota</taxon>
        <taxon>Glomeromycotina</taxon>
        <taxon>Glomeromycetes</taxon>
        <taxon>Diversisporales</taxon>
        <taxon>Gigasporaceae</taxon>
        <taxon>Racocetra</taxon>
    </lineage>
</organism>
<dbReference type="Proteomes" id="UP000789920">
    <property type="component" value="Unassembled WGS sequence"/>
</dbReference>
<evidence type="ECO:0000313" key="1">
    <source>
        <dbReference type="EMBL" id="CAG8834407.1"/>
    </source>
</evidence>
<name>A0ACA9SDA7_9GLOM</name>
<protein>
    <submittedName>
        <fullName evidence="1">3216_t:CDS:1</fullName>
    </submittedName>
</protein>
<reference evidence="1" key="1">
    <citation type="submission" date="2021-06" db="EMBL/GenBank/DDBJ databases">
        <authorList>
            <person name="Kallberg Y."/>
            <person name="Tangrot J."/>
            <person name="Rosling A."/>
        </authorList>
    </citation>
    <scope>NUCLEOTIDE SEQUENCE</scope>
    <source>
        <strain evidence="1">MA461A</strain>
    </source>
</reference>
<accession>A0ACA9SDA7</accession>
<dbReference type="EMBL" id="CAJVQC010109057">
    <property type="protein sequence ID" value="CAG8834407.1"/>
    <property type="molecule type" value="Genomic_DNA"/>
</dbReference>
<proteinExistence type="predicted"/>
<sequence length="216" mass="24823">FFLELWHEVTLRASRNTGTSPLPSPTSSESSDQLQEASSVHQEEQITVDEGTVFDDPAGSFDSSCEKIQSLIIKNVSKGFFNGLKTYCRKNTWSRLDIYNIDPTIISHQPLCKQAETTATSKDNNVNMEIELSPELYTPLSDLAHSLTFLSNHLPIRVFKSIFKEISKEIEDYLWNRVLMRNQFSEMGGRQFEVDMIKGLFTVGKRWVQKPENYFR</sequence>
<keyword evidence="2" id="KW-1185">Reference proteome</keyword>